<sequence length="208" mass="23566">MSDFVELQWKRNRGWPWPEDSYGLTPMYGEDGWCHSCGVPKRHQCGSLVLQHKGKTRFTGAWVPNWQFDVICLERPLADEIGRRFDVELREVAWHGGVGGGEASQIVPRRTDEPWFDHDELRASAEERHGVAGKTCPECGVWRWMPLGFGFGLPPLRLDLADQAGDVIASPEWFGDGWNAFRVLLVRRELAELIADGSPRDAKVNKVV</sequence>
<protein>
    <recommendedName>
        <fullName evidence="3">DUF2199 domain-containing protein</fullName>
    </recommendedName>
</protein>
<evidence type="ECO:0008006" key="3">
    <source>
        <dbReference type="Google" id="ProtNLM"/>
    </source>
</evidence>
<comment type="caution">
    <text evidence="1">The sequence shown here is derived from an EMBL/GenBank/DDBJ whole genome shotgun (WGS) entry which is preliminary data.</text>
</comment>
<organism evidence="1 2">
    <name type="scientific">Lentzea miocenica</name>
    <dbReference type="NCBI Taxonomy" id="3095431"/>
    <lineage>
        <taxon>Bacteria</taxon>
        <taxon>Bacillati</taxon>
        <taxon>Actinomycetota</taxon>
        <taxon>Actinomycetes</taxon>
        <taxon>Pseudonocardiales</taxon>
        <taxon>Pseudonocardiaceae</taxon>
        <taxon>Lentzea</taxon>
    </lineage>
</organism>
<dbReference type="Proteomes" id="UP001285521">
    <property type="component" value="Unassembled WGS sequence"/>
</dbReference>
<dbReference type="RefSeq" id="WP_319971033.1">
    <property type="nucleotide sequence ID" value="NZ_JAXAVW010000040.1"/>
</dbReference>
<evidence type="ECO:0000313" key="2">
    <source>
        <dbReference type="Proteomes" id="UP001285521"/>
    </source>
</evidence>
<name>A0ABU4TCW7_9PSEU</name>
<reference evidence="1 2" key="1">
    <citation type="submission" date="2023-11" db="EMBL/GenBank/DDBJ databases">
        <title>Lentzea sokolovensis, sp. nov., Lentzea kristufkii, sp. nov., and Lentzea miocenensis, sp. nov., rare actinobacteria from Sokolov Coal Basin, Miocene lacustrine sediment, Czech Republic.</title>
        <authorList>
            <person name="Lara A."/>
            <person name="Kotroba L."/>
            <person name="Nouioui I."/>
            <person name="Neumann-Schaal M."/>
            <person name="Mast Y."/>
            <person name="Chronakova A."/>
        </authorList>
    </citation>
    <scope>NUCLEOTIDE SEQUENCE [LARGE SCALE GENOMIC DNA]</scope>
    <source>
        <strain evidence="1 2">BCCO 10_0856</strain>
    </source>
</reference>
<gene>
    <name evidence="1" type="ORF">SK803_38000</name>
</gene>
<keyword evidence="2" id="KW-1185">Reference proteome</keyword>
<dbReference type="EMBL" id="JAXAVW010000040">
    <property type="protein sequence ID" value="MDX8036022.1"/>
    <property type="molecule type" value="Genomic_DNA"/>
</dbReference>
<proteinExistence type="predicted"/>
<evidence type="ECO:0000313" key="1">
    <source>
        <dbReference type="EMBL" id="MDX8036022.1"/>
    </source>
</evidence>
<accession>A0ABU4TCW7</accession>